<feature type="binding site" evidence="7">
    <location>
        <begin position="325"/>
        <end position="326"/>
    </location>
    <ligand>
        <name>FMN</name>
        <dbReference type="ChEBI" id="CHEBI:58210"/>
    </ligand>
</feature>
<dbReference type="Pfam" id="PF01070">
    <property type="entry name" value="FMN_dh"/>
    <property type="match status" value="1"/>
</dbReference>
<dbReference type="Proteomes" id="UP000199152">
    <property type="component" value="Unassembled WGS sequence"/>
</dbReference>
<evidence type="ECO:0000256" key="6">
    <source>
        <dbReference type="PIRSR" id="PIRSR000138-1"/>
    </source>
</evidence>
<dbReference type="PANTHER" id="PTHR10578">
    <property type="entry name" value="S -2-HYDROXY-ACID OXIDASE-RELATED"/>
    <property type="match status" value="1"/>
</dbReference>
<dbReference type="InterPro" id="IPR037396">
    <property type="entry name" value="FMN_HAD"/>
</dbReference>
<sequence>MRLRTAVNLADVRELARRRLPRPVFDMVDGGADDELTLARNEAAFRGLLLSPRPFEDVTRVDPSVRLFGRRLSLPVLLAPTGGGRIAHRRAELAVAAAARGQDTVYVQSTVTGYPLEEVARAGGGGLWYQLYLPASRDETRAMVARVAAAGYRALVLTVDTPVFGGRERDRRNGFSLPLRPSPRMLLHGASRPAWAVEFLRGNLPTRRDGRLSAWATQRQILASPRPVTWDDLAFVRDLWDGPLVIKGVLRAQECRRILDCGADGLIVSNHGGRQLDGVPATVEALPAVVEAVGGRVPVLLDGGVRRGTDVLKAVALGATAVLVGRPYLYGLAAGGQAGVERVLELLGAEFTRAMALTGCRTVADIDAGLLLPPR</sequence>
<feature type="binding site" evidence="7">
    <location>
        <begin position="302"/>
        <end position="306"/>
    </location>
    <ligand>
        <name>FMN</name>
        <dbReference type="ChEBI" id="CHEBI:58210"/>
    </ligand>
</feature>
<dbReference type="SUPFAM" id="SSF51395">
    <property type="entry name" value="FMN-linked oxidoreductases"/>
    <property type="match status" value="1"/>
</dbReference>
<evidence type="ECO:0000313" key="10">
    <source>
        <dbReference type="Proteomes" id="UP000199152"/>
    </source>
</evidence>
<keyword evidence="2 7" id="KW-0285">Flavoprotein</keyword>
<evidence type="ECO:0000256" key="5">
    <source>
        <dbReference type="ARBA" id="ARBA00024042"/>
    </source>
</evidence>
<evidence type="ECO:0000313" key="9">
    <source>
        <dbReference type="EMBL" id="SFL18962.1"/>
    </source>
</evidence>
<dbReference type="InterPro" id="IPR012133">
    <property type="entry name" value="Alpha-hydoxy_acid_DH_FMN"/>
</dbReference>
<dbReference type="OrthoDB" id="9770452at2"/>
<feature type="binding site" evidence="7">
    <location>
        <position position="130"/>
    </location>
    <ligand>
        <name>FMN</name>
        <dbReference type="ChEBI" id="CHEBI:58210"/>
    </ligand>
</feature>
<dbReference type="InterPro" id="IPR008259">
    <property type="entry name" value="FMN_hydac_DH_AS"/>
</dbReference>
<dbReference type="GO" id="GO:0016614">
    <property type="term" value="F:oxidoreductase activity, acting on CH-OH group of donors"/>
    <property type="evidence" value="ECO:0007669"/>
    <property type="project" value="UniProtKB-ARBA"/>
</dbReference>
<keyword evidence="3 7" id="KW-0288">FMN</keyword>
<dbReference type="FunFam" id="3.20.20.70:FF:000029">
    <property type="entry name" value="L-lactate dehydrogenase"/>
    <property type="match status" value="1"/>
</dbReference>
<dbReference type="PROSITE" id="PS51349">
    <property type="entry name" value="FMN_HYDROXY_ACID_DH_2"/>
    <property type="match status" value="1"/>
</dbReference>
<feature type="binding site" evidence="7">
    <location>
        <begin position="80"/>
        <end position="82"/>
    </location>
    <ligand>
        <name>FMN</name>
        <dbReference type="ChEBI" id="CHEBI:58210"/>
    </ligand>
</feature>
<evidence type="ECO:0000256" key="4">
    <source>
        <dbReference type="ARBA" id="ARBA00023002"/>
    </source>
</evidence>
<feature type="binding site" evidence="7">
    <location>
        <position position="109"/>
    </location>
    <ligand>
        <name>FMN</name>
        <dbReference type="ChEBI" id="CHEBI:58210"/>
    </ligand>
</feature>
<name>A0A1I4FM38_9ACTN</name>
<dbReference type="PANTHER" id="PTHR10578:SF107">
    <property type="entry name" value="2-HYDROXYACID OXIDASE 1"/>
    <property type="match status" value="1"/>
</dbReference>
<evidence type="ECO:0000256" key="2">
    <source>
        <dbReference type="ARBA" id="ARBA00022630"/>
    </source>
</evidence>
<dbReference type="STRING" id="504800.SAMN04488085_107246"/>
<dbReference type="PIRSF" id="PIRSF000138">
    <property type="entry name" value="Al-hdrx_acd_dh"/>
    <property type="match status" value="1"/>
</dbReference>
<dbReference type="CDD" id="cd02809">
    <property type="entry name" value="alpha_hydroxyacid_oxid_FMN"/>
    <property type="match status" value="1"/>
</dbReference>
<feature type="active site" description="Proton acceptor" evidence="6">
    <location>
        <position position="271"/>
    </location>
</feature>
<accession>A0A1I4FM38</accession>
<feature type="binding site" evidence="7">
    <location>
        <position position="274"/>
    </location>
    <ligand>
        <name>glyoxylate</name>
        <dbReference type="ChEBI" id="CHEBI:36655"/>
    </ligand>
</feature>
<evidence type="ECO:0000256" key="7">
    <source>
        <dbReference type="PIRSR" id="PIRSR000138-2"/>
    </source>
</evidence>
<dbReference type="InParanoid" id="A0A1I4FM38"/>
<reference evidence="9 10" key="1">
    <citation type="submission" date="2016-10" db="EMBL/GenBank/DDBJ databases">
        <authorList>
            <person name="de Groot N.N."/>
        </authorList>
    </citation>
    <scope>NUCLEOTIDE SEQUENCE [LARGE SCALE GENOMIC DNA]</scope>
    <source>
        <strain evidence="9 10">DSM 45317</strain>
    </source>
</reference>
<feature type="binding site" evidence="7">
    <location>
        <position position="271"/>
    </location>
    <ligand>
        <name>glyoxylate</name>
        <dbReference type="ChEBI" id="CHEBI:36655"/>
    </ligand>
</feature>
<comment type="cofactor">
    <cofactor evidence="1">
        <name>FMN</name>
        <dbReference type="ChEBI" id="CHEBI:58210"/>
    </cofactor>
</comment>
<keyword evidence="10" id="KW-1185">Reference proteome</keyword>
<feature type="binding site" evidence="7">
    <location>
        <position position="167"/>
    </location>
    <ligand>
        <name>glyoxylate</name>
        <dbReference type="ChEBI" id="CHEBI:36655"/>
    </ligand>
</feature>
<dbReference type="InterPro" id="IPR000262">
    <property type="entry name" value="FMN-dep_DH"/>
</dbReference>
<comment type="similarity">
    <text evidence="5">Belongs to the FMN-dependent alpha-hydroxy acid dehydrogenase family.</text>
</comment>
<evidence type="ECO:0000259" key="8">
    <source>
        <dbReference type="PROSITE" id="PS51349"/>
    </source>
</evidence>
<dbReference type="Gene3D" id="3.20.20.70">
    <property type="entry name" value="Aldolase class I"/>
    <property type="match status" value="1"/>
</dbReference>
<dbReference type="EMBL" id="FOSW01000007">
    <property type="protein sequence ID" value="SFL18962.1"/>
    <property type="molecule type" value="Genomic_DNA"/>
</dbReference>
<feature type="binding site" evidence="7">
    <location>
        <position position="269"/>
    </location>
    <ligand>
        <name>FMN</name>
        <dbReference type="ChEBI" id="CHEBI:58210"/>
    </ligand>
</feature>
<dbReference type="AlphaFoldDB" id="A0A1I4FM38"/>
<evidence type="ECO:0000256" key="1">
    <source>
        <dbReference type="ARBA" id="ARBA00001917"/>
    </source>
</evidence>
<dbReference type="InterPro" id="IPR013785">
    <property type="entry name" value="Aldolase_TIM"/>
</dbReference>
<proteinExistence type="inferred from homology"/>
<protein>
    <submittedName>
        <fullName evidence="9">L-lactate dehydrogenase (Cytochrome)</fullName>
    </submittedName>
</protein>
<evidence type="ECO:0000256" key="3">
    <source>
        <dbReference type="ARBA" id="ARBA00022643"/>
    </source>
</evidence>
<feature type="binding site" evidence="7">
    <location>
        <position position="158"/>
    </location>
    <ligand>
        <name>FMN</name>
        <dbReference type="ChEBI" id="CHEBI:58210"/>
    </ligand>
</feature>
<organism evidence="9 10">
    <name type="scientific">Geodermatophilus ruber</name>
    <dbReference type="NCBI Taxonomy" id="504800"/>
    <lineage>
        <taxon>Bacteria</taxon>
        <taxon>Bacillati</taxon>
        <taxon>Actinomycetota</taxon>
        <taxon>Actinomycetes</taxon>
        <taxon>Geodermatophilales</taxon>
        <taxon>Geodermatophilaceae</taxon>
        <taxon>Geodermatophilus</taxon>
    </lineage>
</organism>
<feature type="binding site" evidence="7">
    <location>
        <position position="247"/>
    </location>
    <ligand>
        <name>FMN</name>
        <dbReference type="ChEBI" id="CHEBI:58210"/>
    </ligand>
</feature>
<dbReference type="PROSITE" id="PS00557">
    <property type="entry name" value="FMN_HYDROXY_ACID_DH_1"/>
    <property type="match status" value="1"/>
</dbReference>
<keyword evidence="4" id="KW-0560">Oxidoreductase</keyword>
<dbReference type="RefSeq" id="WP_091325384.1">
    <property type="nucleotide sequence ID" value="NZ_FOSW01000007.1"/>
</dbReference>
<feature type="binding site" evidence="7">
    <location>
        <position position="132"/>
    </location>
    <ligand>
        <name>glyoxylate</name>
        <dbReference type="ChEBI" id="CHEBI:36655"/>
    </ligand>
</feature>
<dbReference type="GO" id="GO:0010181">
    <property type="term" value="F:FMN binding"/>
    <property type="evidence" value="ECO:0007669"/>
    <property type="project" value="InterPro"/>
</dbReference>
<gene>
    <name evidence="9" type="ORF">SAMN04488085_107246</name>
</gene>
<feature type="domain" description="FMN hydroxy acid dehydrogenase" evidence="8">
    <location>
        <begin position="1"/>
        <end position="375"/>
    </location>
</feature>